<organism evidence="1 2">
    <name type="scientific">Rhipicephalus microplus</name>
    <name type="common">Cattle tick</name>
    <name type="synonym">Boophilus microplus</name>
    <dbReference type="NCBI Taxonomy" id="6941"/>
    <lineage>
        <taxon>Eukaryota</taxon>
        <taxon>Metazoa</taxon>
        <taxon>Ecdysozoa</taxon>
        <taxon>Arthropoda</taxon>
        <taxon>Chelicerata</taxon>
        <taxon>Arachnida</taxon>
        <taxon>Acari</taxon>
        <taxon>Parasitiformes</taxon>
        <taxon>Ixodida</taxon>
        <taxon>Ixodoidea</taxon>
        <taxon>Ixodidae</taxon>
        <taxon>Rhipicephalinae</taxon>
        <taxon>Rhipicephalus</taxon>
        <taxon>Boophilus</taxon>
    </lineage>
</organism>
<dbReference type="Proteomes" id="UP000821866">
    <property type="component" value="Chromosome 11"/>
</dbReference>
<evidence type="ECO:0000313" key="1">
    <source>
        <dbReference type="EMBL" id="KAH8035495.1"/>
    </source>
</evidence>
<reference evidence="1" key="1">
    <citation type="journal article" date="2020" name="Cell">
        <title>Large-Scale Comparative Analyses of Tick Genomes Elucidate Their Genetic Diversity and Vector Capacities.</title>
        <authorList>
            <consortium name="Tick Genome and Microbiome Consortium (TIGMIC)"/>
            <person name="Jia N."/>
            <person name="Wang J."/>
            <person name="Shi W."/>
            <person name="Du L."/>
            <person name="Sun Y."/>
            <person name="Zhan W."/>
            <person name="Jiang J.F."/>
            <person name="Wang Q."/>
            <person name="Zhang B."/>
            <person name="Ji P."/>
            <person name="Bell-Sakyi L."/>
            <person name="Cui X.M."/>
            <person name="Yuan T.T."/>
            <person name="Jiang B.G."/>
            <person name="Yang W.F."/>
            <person name="Lam T.T."/>
            <person name="Chang Q.C."/>
            <person name="Ding S.J."/>
            <person name="Wang X.J."/>
            <person name="Zhu J.G."/>
            <person name="Ruan X.D."/>
            <person name="Zhao L."/>
            <person name="Wei J.T."/>
            <person name="Ye R.Z."/>
            <person name="Que T.C."/>
            <person name="Du C.H."/>
            <person name="Zhou Y.H."/>
            <person name="Cheng J.X."/>
            <person name="Dai P.F."/>
            <person name="Guo W.B."/>
            <person name="Han X.H."/>
            <person name="Huang E.J."/>
            <person name="Li L.F."/>
            <person name="Wei W."/>
            <person name="Gao Y.C."/>
            <person name="Liu J.Z."/>
            <person name="Shao H.Z."/>
            <person name="Wang X."/>
            <person name="Wang C.C."/>
            <person name="Yang T.C."/>
            <person name="Huo Q.B."/>
            <person name="Li W."/>
            <person name="Chen H.Y."/>
            <person name="Chen S.E."/>
            <person name="Zhou L.G."/>
            <person name="Ni X.B."/>
            <person name="Tian J.H."/>
            <person name="Sheng Y."/>
            <person name="Liu T."/>
            <person name="Pan Y.S."/>
            <person name="Xia L.Y."/>
            <person name="Li J."/>
            <person name="Zhao F."/>
            <person name="Cao W.C."/>
        </authorList>
    </citation>
    <scope>NUCLEOTIDE SEQUENCE</scope>
    <source>
        <strain evidence="1">Rmic-2018</strain>
    </source>
</reference>
<gene>
    <name evidence="1" type="ORF">HPB51_005777</name>
</gene>
<reference evidence="1" key="2">
    <citation type="submission" date="2021-09" db="EMBL/GenBank/DDBJ databases">
        <authorList>
            <person name="Jia N."/>
            <person name="Wang J."/>
            <person name="Shi W."/>
            <person name="Du L."/>
            <person name="Sun Y."/>
            <person name="Zhan W."/>
            <person name="Jiang J."/>
            <person name="Wang Q."/>
            <person name="Zhang B."/>
            <person name="Ji P."/>
            <person name="Sakyi L.B."/>
            <person name="Cui X."/>
            <person name="Yuan T."/>
            <person name="Jiang B."/>
            <person name="Yang W."/>
            <person name="Lam T.T.-Y."/>
            <person name="Chang Q."/>
            <person name="Ding S."/>
            <person name="Wang X."/>
            <person name="Zhu J."/>
            <person name="Ruan X."/>
            <person name="Zhao L."/>
            <person name="Wei J."/>
            <person name="Que T."/>
            <person name="Du C."/>
            <person name="Cheng J."/>
            <person name="Dai P."/>
            <person name="Han X."/>
            <person name="Huang E."/>
            <person name="Gao Y."/>
            <person name="Liu J."/>
            <person name="Shao H."/>
            <person name="Ye R."/>
            <person name="Li L."/>
            <person name="Wei W."/>
            <person name="Wang X."/>
            <person name="Wang C."/>
            <person name="Huo Q."/>
            <person name="Li W."/>
            <person name="Guo W."/>
            <person name="Chen H."/>
            <person name="Chen S."/>
            <person name="Zhou L."/>
            <person name="Zhou L."/>
            <person name="Ni X."/>
            <person name="Tian J."/>
            <person name="Zhou Y."/>
            <person name="Sheng Y."/>
            <person name="Liu T."/>
            <person name="Pan Y."/>
            <person name="Xia L."/>
            <person name="Li J."/>
            <person name="Zhao F."/>
            <person name="Cao W."/>
        </authorList>
    </citation>
    <scope>NUCLEOTIDE SEQUENCE</scope>
    <source>
        <strain evidence="1">Rmic-2018</strain>
        <tissue evidence="1">Larvae</tissue>
    </source>
</reference>
<proteinExistence type="predicted"/>
<dbReference type="Gene3D" id="3.40.50.300">
    <property type="entry name" value="P-loop containing nucleotide triphosphate hydrolases"/>
    <property type="match status" value="1"/>
</dbReference>
<dbReference type="AlphaFoldDB" id="A0A9J6EMN1"/>
<dbReference type="SUPFAM" id="SSF52540">
    <property type="entry name" value="P-loop containing nucleoside triphosphate hydrolases"/>
    <property type="match status" value="1"/>
</dbReference>
<accession>A0A9J6EMN1</accession>
<protein>
    <submittedName>
        <fullName evidence="1">Uncharacterized protein</fullName>
    </submittedName>
</protein>
<sequence>MMVRDLNAGDVHFVVNYDYPRSSDDHALRVKHAVRDSRKGRAYTFLAPTQKRNAKELIRILRDAGQEVPQELFKAATDIAAEAKVPPEKLPLKVGIRPGEPAAVIITLTSPQGVVAVFFSYNFKILGEMHVRERLPADRHPKIGHRVQQLRGQR</sequence>
<comment type="caution">
    <text evidence="1">The sequence shown here is derived from an EMBL/GenBank/DDBJ whole genome shotgun (WGS) entry which is preliminary data.</text>
</comment>
<evidence type="ECO:0000313" key="2">
    <source>
        <dbReference type="Proteomes" id="UP000821866"/>
    </source>
</evidence>
<keyword evidence="2" id="KW-1185">Reference proteome</keyword>
<name>A0A9J6EMN1_RHIMP</name>
<dbReference type="EMBL" id="JABSTU010000003">
    <property type="protein sequence ID" value="KAH8035495.1"/>
    <property type="molecule type" value="Genomic_DNA"/>
</dbReference>
<dbReference type="InterPro" id="IPR027417">
    <property type="entry name" value="P-loop_NTPase"/>
</dbReference>